<dbReference type="InterPro" id="IPR000073">
    <property type="entry name" value="AB_hydrolase_1"/>
</dbReference>
<protein>
    <submittedName>
        <fullName evidence="2">Alpha/beta hydrolase</fullName>
    </submittedName>
</protein>
<evidence type="ECO:0000313" key="3">
    <source>
        <dbReference type="Proteomes" id="UP001628091"/>
    </source>
</evidence>
<dbReference type="Pfam" id="PF12697">
    <property type="entry name" value="Abhydrolase_6"/>
    <property type="match status" value="1"/>
</dbReference>
<proteinExistence type="predicted"/>
<keyword evidence="2" id="KW-0378">Hydrolase</keyword>
<dbReference type="PANTHER" id="PTHR43194">
    <property type="entry name" value="HYDROLASE ALPHA/BETA FOLD FAMILY"/>
    <property type="match status" value="1"/>
</dbReference>
<dbReference type="SUPFAM" id="SSF53474">
    <property type="entry name" value="alpha/beta-Hydrolases"/>
    <property type="match status" value="1"/>
</dbReference>
<evidence type="ECO:0000259" key="1">
    <source>
        <dbReference type="Pfam" id="PF12697"/>
    </source>
</evidence>
<dbReference type="RefSeq" id="WP_407866988.1">
    <property type="nucleotide sequence ID" value="NZ_BAAFZP010000002.1"/>
</dbReference>
<gene>
    <name evidence="2" type="ORF">PPNSA23_45510</name>
</gene>
<comment type="caution">
    <text evidence="2">The sequence shown here is derived from an EMBL/GenBank/DDBJ whole genome shotgun (WGS) entry which is preliminary data.</text>
</comment>
<dbReference type="Proteomes" id="UP001628091">
    <property type="component" value="Unassembled WGS sequence"/>
</dbReference>
<organism evidence="2 3">
    <name type="scientific">Phyllobacterium phragmitis</name>
    <dbReference type="NCBI Taxonomy" id="2670329"/>
    <lineage>
        <taxon>Bacteria</taxon>
        <taxon>Pseudomonadati</taxon>
        <taxon>Pseudomonadota</taxon>
        <taxon>Alphaproteobacteria</taxon>
        <taxon>Hyphomicrobiales</taxon>
        <taxon>Phyllobacteriaceae</taxon>
        <taxon>Phyllobacterium</taxon>
    </lineage>
</organism>
<keyword evidence="3" id="KW-1185">Reference proteome</keyword>
<dbReference type="PANTHER" id="PTHR43194:SF2">
    <property type="entry name" value="PEROXISOMAL MEMBRANE PROTEIN LPX1"/>
    <property type="match status" value="1"/>
</dbReference>
<sequence length="265" mass="28582">MARGYNVHANGIRHHLLHFAGAGPTMLLIPGITSPAVTWGFVAERLAAAFDVHVLDVRGRGLSEAGALDYSLDAMAADAVALVEAAGLGRPVVLGHSMGARTAIRAARRSPGAFSGLLLIDPPVSGPGRRPYPSAWNWYEDSILLARKGCSGEDMRRFCPTWTDEQNALRAEWLHSCQLDAVRAAYDGFHTDDIHADLPHLALPMRLVVAGGAAVIGNEDIEEIRTLAPAIETRIVEKAGHMIPWDDLEGFLAAVMDFRPLVDKN</sequence>
<evidence type="ECO:0000313" key="2">
    <source>
        <dbReference type="EMBL" id="GAB1584608.1"/>
    </source>
</evidence>
<name>A0ABQ0H6Q7_9HYPH</name>
<dbReference type="InterPro" id="IPR050228">
    <property type="entry name" value="Carboxylesterase_BioH"/>
</dbReference>
<dbReference type="Gene3D" id="3.40.50.1820">
    <property type="entry name" value="alpha/beta hydrolase"/>
    <property type="match status" value="1"/>
</dbReference>
<accession>A0ABQ0H6Q7</accession>
<reference evidence="2 3" key="1">
    <citation type="submission" date="2024-10" db="EMBL/GenBank/DDBJ databases">
        <title>Isolation, draft genome sequencing and identification of Phyllobacterium sp. NSA23, isolated from leaf soil.</title>
        <authorList>
            <person name="Akita H."/>
        </authorList>
    </citation>
    <scope>NUCLEOTIDE SEQUENCE [LARGE SCALE GENOMIC DNA]</scope>
    <source>
        <strain evidence="2 3">NSA23</strain>
    </source>
</reference>
<feature type="domain" description="AB hydrolase-1" evidence="1">
    <location>
        <begin position="27"/>
        <end position="252"/>
    </location>
</feature>
<dbReference type="GO" id="GO:0016787">
    <property type="term" value="F:hydrolase activity"/>
    <property type="evidence" value="ECO:0007669"/>
    <property type="project" value="UniProtKB-KW"/>
</dbReference>
<dbReference type="InterPro" id="IPR029058">
    <property type="entry name" value="AB_hydrolase_fold"/>
</dbReference>
<dbReference type="EMBL" id="BAAFZP010000002">
    <property type="protein sequence ID" value="GAB1584608.1"/>
    <property type="molecule type" value="Genomic_DNA"/>
</dbReference>